<dbReference type="GeneID" id="63853414"/>
<evidence type="ECO:0000313" key="4">
    <source>
        <dbReference type="Proteomes" id="UP000800039"/>
    </source>
</evidence>
<gene>
    <name evidence="3" type="ORF">K460DRAFT_397520</name>
</gene>
<feature type="transmembrane region" description="Helical" evidence="2">
    <location>
        <begin position="12"/>
        <end position="30"/>
    </location>
</feature>
<accession>A0A9P4GFR8</accession>
<evidence type="ECO:0000256" key="2">
    <source>
        <dbReference type="SAM" id="Phobius"/>
    </source>
</evidence>
<sequence length="220" mass="24645">MNMAHERSLRVLMLIGAAVATPFLIPTTIISLNSESRYYYDHRTVTTFCFAYFPLALTALASTLSLLHYRKYGRSPGHRFAHFDAFASALYLGVLGPIWGIEVDRISDGGYGLLVGYLTAPMILNMIIHFYCFVYNARSAWVAFSNRKTHECPNCHQNFVSGPPQVRQTAQDPSEYSLLRGETYLDENAVPYSNARSSDDQIRPESDEKGESKGKAALDV</sequence>
<dbReference type="AlphaFoldDB" id="A0A9P4GFR8"/>
<name>A0A9P4GFR8_9PLEO</name>
<organism evidence="3 4">
    <name type="scientific">Cucurbitaria berberidis CBS 394.84</name>
    <dbReference type="NCBI Taxonomy" id="1168544"/>
    <lineage>
        <taxon>Eukaryota</taxon>
        <taxon>Fungi</taxon>
        <taxon>Dikarya</taxon>
        <taxon>Ascomycota</taxon>
        <taxon>Pezizomycotina</taxon>
        <taxon>Dothideomycetes</taxon>
        <taxon>Pleosporomycetidae</taxon>
        <taxon>Pleosporales</taxon>
        <taxon>Pleosporineae</taxon>
        <taxon>Cucurbitariaceae</taxon>
        <taxon>Cucurbitaria</taxon>
    </lineage>
</organism>
<comment type="caution">
    <text evidence="3">The sequence shown here is derived from an EMBL/GenBank/DDBJ whole genome shotgun (WGS) entry which is preliminary data.</text>
</comment>
<feature type="region of interest" description="Disordered" evidence="1">
    <location>
        <begin position="189"/>
        <end position="220"/>
    </location>
</feature>
<keyword evidence="2" id="KW-1133">Transmembrane helix</keyword>
<protein>
    <submittedName>
        <fullName evidence="3">Uncharacterized protein</fullName>
    </submittedName>
</protein>
<evidence type="ECO:0000256" key="1">
    <source>
        <dbReference type="SAM" id="MobiDB-lite"/>
    </source>
</evidence>
<keyword evidence="4" id="KW-1185">Reference proteome</keyword>
<dbReference type="OrthoDB" id="5241710at2759"/>
<feature type="transmembrane region" description="Helical" evidence="2">
    <location>
        <begin position="50"/>
        <end position="69"/>
    </location>
</feature>
<feature type="transmembrane region" description="Helical" evidence="2">
    <location>
        <begin position="113"/>
        <end position="137"/>
    </location>
</feature>
<dbReference type="RefSeq" id="XP_040786982.1">
    <property type="nucleotide sequence ID" value="XM_040936163.1"/>
</dbReference>
<feature type="compositionally biased region" description="Basic and acidic residues" evidence="1">
    <location>
        <begin position="197"/>
        <end position="220"/>
    </location>
</feature>
<proteinExistence type="predicted"/>
<dbReference type="EMBL" id="ML976617">
    <property type="protein sequence ID" value="KAF1844419.1"/>
    <property type="molecule type" value="Genomic_DNA"/>
</dbReference>
<keyword evidence="2" id="KW-0472">Membrane</keyword>
<reference evidence="3" key="1">
    <citation type="submission" date="2020-01" db="EMBL/GenBank/DDBJ databases">
        <authorList>
            <consortium name="DOE Joint Genome Institute"/>
            <person name="Haridas S."/>
            <person name="Albert R."/>
            <person name="Binder M."/>
            <person name="Bloem J."/>
            <person name="Labutti K."/>
            <person name="Salamov A."/>
            <person name="Andreopoulos B."/>
            <person name="Baker S.E."/>
            <person name="Barry K."/>
            <person name="Bills G."/>
            <person name="Bluhm B.H."/>
            <person name="Cannon C."/>
            <person name="Castanera R."/>
            <person name="Culley D.E."/>
            <person name="Daum C."/>
            <person name="Ezra D."/>
            <person name="Gonzalez J.B."/>
            <person name="Henrissat B."/>
            <person name="Kuo A."/>
            <person name="Liang C."/>
            <person name="Lipzen A."/>
            <person name="Lutzoni F."/>
            <person name="Magnuson J."/>
            <person name="Mondo S."/>
            <person name="Nolan M."/>
            <person name="Ohm R."/>
            <person name="Pangilinan J."/>
            <person name="Park H.-J."/>
            <person name="Ramirez L."/>
            <person name="Alfaro M."/>
            <person name="Sun H."/>
            <person name="Tritt A."/>
            <person name="Yoshinaga Y."/>
            <person name="Zwiers L.-H."/>
            <person name="Turgeon B.G."/>
            <person name="Goodwin S.B."/>
            <person name="Spatafora J.W."/>
            <person name="Crous P.W."/>
            <person name="Grigoriev I.V."/>
        </authorList>
    </citation>
    <scope>NUCLEOTIDE SEQUENCE</scope>
    <source>
        <strain evidence="3">CBS 394.84</strain>
    </source>
</reference>
<evidence type="ECO:0000313" key="3">
    <source>
        <dbReference type="EMBL" id="KAF1844419.1"/>
    </source>
</evidence>
<feature type="transmembrane region" description="Helical" evidence="2">
    <location>
        <begin position="81"/>
        <end position="101"/>
    </location>
</feature>
<dbReference type="Proteomes" id="UP000800039">
    <property type="component" value="Unassembled WGS sequence"/>
</dbReference>
<keyword evidence="2" id="KW-0812">Transmembrane</keyword>